<gene>
    <name evidence="2" type="ORF">DVS28_b0447</name>
</gene>
<keyword evidence="3" id="KW-1185">Reference proteome</keyword>
<evidence type="ECO:0000313" key="3">
    <source>
        <dbReference type="Proteomes" id="UP000264006"/>
    </source>
</evidence>
<accession>A0A346Y6U0</accession>
<evidence type="ECO:0000259" key="1">
    <source>
        <dbReference type="Pfam" id="PF21818"/>
    </source>
</evidence>
<dbReference type="AlphaFoldDB" id="A0A346Y6U0"/>
<dbReference type="EMBL" id="CP031166">
    <property type="protein sequence ID" value="AXV10187.1"/>
    <property type="molecule type" value="Genomic_DNA"/>
</dbReference>
<dbReference type="InterPro" id="IPR049251">
    <property type="entry name" value="DUF6884"/>
</dbReference>
<proteinExistence type="predicted"/>
<feature type="domain" description="DUF6884" evidence="1">
    <location>
        <begin position="2"/>
        <end position="113"/>
    </location>
</feature>
<dbReference type="Proteomes" id="UP000264006">
    <property type="component" value="Plasmid pEDY32-46I"/>
</dbReference>
<sequence length="116" mass="12577">MSPLFTGRRAWAERHCDTWYVVSALHGLIHPNDIISPYDVTLIGASAAEKRRWASRVLGQFRDRHPSGSGTVEFHAGGDYRAHGLAAGLAADGWIVDNPTEGMGIGTQLAFYAAAR</sequence>
<geneLocation type="plasmid" evidence="3">
    <name>pedy32-46i</name>
</geneLocation>
<reference evidence="2 3" key="1">
    <citation type="submission" date="2018-09" db="EMBL/GenBank/DDBJ databases">
        <title>Complete genome sequence of Euzebya sp. DY32-46 isolated from seawater of Pacific Ocean.</title>
        <authorList>
            <person name="Xu L."/>
            <person name="Wu Y.-H."/>
            <person name="Xu X.-W."/>
        </authorList>
    </citation>
    <scope>NUCLEOTIDE SEQUENCE [LARGE SCALE GENOMIC DNA]</scope>
    <source>
        <strain evidence="2 3">DY32-46</strain>
        <plasmid evidence="3">pedy32-46i</plasmid>
    </source>
</reference>
<keyword evidence="2" id="KW-0614">Plasmid</keyword>
<name>A0A346Y6U0_9ACTN</name>
<protein>
    <recommendedName>
        <fullName evidence="1">DUF6884 domain-containing protein</fullName>
    </recommendedName>
</protein>
<dbReference type="KEGG" id="euz:DVS28_b0447"/>
<evidence type="ECO:0000313" key="2">
    <source>
        <dbReference type="EMBL" id="AXV10187.1"/>
    </source>
</evidence>
<dbReference type="Pfam" id="PF21818">
    <property type="entry name" value="DUF6884"/>
    <property type="match status" value="1"/>
</dbReference>
<organism evidence="2 3">
    <name type="scientific">Euzebya pacifica</name>
    <dbReference type="NCBI Taxonomy" id="1608957"/>
    <lineage>
        <taxon>Bacteria</taxon>
        <taxon>Bacillati</taxon>
        <taxon>Actinomycetota</taxon>
        <taxon>Nitriliruptoria</taxon>
        <taxon>Euzebyales</taxon>
    </lineage>
</organism>